<comment type="similarity">
    <text evidence="2 11 13">Belongs to the thiolase-like superfamily. Beta-ketoacyl-ACP synthases family.</text>
</comment>
<dbReference type="InterPro" id="IPR000794">
    <property type="entry name" value="Beta-ketoacyl_synthase"/>
</dbReference>
<comment type="pathway">
    <text evidence="1 11">Lipid metabolism; fatty acid biosynthesis.</text>
</comment>
<evidence type="ECO:0000256" key="2">
    <source>
        <dbReference type="ARBA" id="ARBA00008467"/>
    </source>
</evidence>
<dbReference type="Proteomes" id="UP000003460">
    <property type="component" value="Unassembled WGS sequence"/>
</dbReference>
<evidence type="ECO:0000313" key="15">
    <source>
        <dbReference type="EMBL" id="EEX72061.1"/>
    </source>
</evidence>
<dbReference type="UniPathway" id="UPA00094"/>
<reference evidence="15" key="1">
    <citation type="submission" date="2009-09" db="EMBL/GenBank/DDBJ databases">
        <authorList>
            <person name="Weinstock G."/>
            <person name="Sodergren E."/>
            <person name="Clifton S."/>
            <person name="Fulton L."/>
            <person name="Fulton B."/>
            <person name="Courtney L."/>
            <person name="Fronick C."/>
            <person name="Harrison M."/>
            <person name="Strong C."/>
            <person name="Farmer C."/>
            <person name="Delahaunty K."/>
            <person name="Markovic C."/>
            <person name="Hall O."/>
            <person name="Minx P."/>
            <person name="Tomlinson C."/>
            <person name="Mitreva M."/>
            <person name="Nelson J."/>
            <person name="Hou S."/>
            <person name="Wollam A."/>
            <person name="Pepin K.H."/>
            <person name="Johnson M."/>
            <person name="Bhonagiri V."/>
            <person name="Nash W.E."/>
            <person name="Warren W."/>
            <person name="Chinwalla A."/>
            <person name="Mardis E.R."/>
            <person name="Wilson R.K."/>
        </authorList>
    </citation>
    <scope>NUCLEOTIDE SEQUENCE [LARGE SCALE GENOMIC DNA]</scope>
    <source>
        <strain evidence="15">ATCC 51259</strain>
    </source>
</reference>
<keyword evidence="9 11" id="KW-0275">Fatty acid biosynthesis</keyword>
<dbReference type="InterPro" id="IPR018201">
    <property type="entry name" value="Ketoacyl_synth_AS"/>
</dbReference>
<dbReference type="SMART" id="SM00825">
    <property type="entry name" value="PKS_KS"/>
    <property type="match status" value="1"/>
</dbReference>
<keyword evidence="10 11" id="KW-0012">Acyltransferase</keyword>
<evidence type="ECO:0000256" key="10">
    <source>
        <dbReference type="ARBA" id="ARBA00023315"/>
    </source>
</evidence>
<dbReference type="Gene3D" id="3.40.47.10">
    <property type="match status" value="1"/>
</dbReference>
<feature type="domain" description="Ketosynthase family 3 (KS3)" evidence="14">
    <location>
        <begin position="39"/>
        <end position="453"/>
    </location>
</feature>
<evidence type="ECO:0000256" key="8">
    <source>
        <dbReference type="ARBA" id="ARBA00023098"/>
    </source>
</evidence>
<evidence type="ECO:0000256" key="1">
    <source>
        <dbReference type="ARBA" id="ARBA00005194"/>
    </source>
</evidence>
<feature type="active site" description="For beta-ketoacyl synthase activity" evidence="12">
    <location>
        <position position="202"/>
    </location>
</feature>
<proteinExistence type="inferred from homology"/>
<dbReference type="EC" id="2.3.1.179" evidence="3 11"/>
<evidence type="ECO:0000259" key="14">
    <source>
        <dbReference type="PROSITE" id="PS52004"/>
    </source>
</evidence>
<evidence type="ECO:0000256" key="3">
    <source>
        <dbReference type="ARBA" id="ARBA00012356"/>
    </source>
</evidence>
<keyword evidence="16" id="KW-1185">Reference proteome</keyword>
<evidence type="ECO:0000256" key="13">
    <source>
        <dbReference type="RuleBase" id="RU003694"/>
    </source>
</evidence>
<comment type="catalytic activity">
    <reaction evidence="11">
        <text>(9Z)-hexadecenoyl-[ACP] + malonyl-[ACP] + H(+) = 3-oxo-(11Z)-octadecenoyl-[ACP] + holo-[ACP] + CO2</text>
        <dbReference type="Rhea" id="RHEA:55040"/>
        <dbReference type="Rhea" id="RHEA-COMP:9623"/>
        <dbReference type="Rhea" id="RHEA-COMP:9685"/>
        <dbReference type="Rhea" id="RHEA-COMP:10800"/>
        <dbReference type="Rhea" id="RHEA-COMP:14074"/>
        <dbReference type="ChEBI" id="CHEBI:15378"/>
        <dbReference type="ChEBI" id="CHEBI:16526"/>
        <dbReference type="ChEBI" id="CHEBI:64479"/>
        <dbReference type="ChEBI" id="CHEBI:78449"/>
        <dbReference type="ChEBI" id="CHEBI:83989"/>
        <dbReference type="ChEBI" id="CHEBI:138538"/>
        <dbReference type="EC" id="2.3.1.179"/>
    </reaction>
</comment>
<dbReference type="PANTHER" id="PTHR11712">
    <property type="entry name" value="POLYKETIDE SYNTHASE-RELATED"/>
    <property type="match status" value="1"/>
</dbReference>
<dbReference type="SUPFAM" id="SSF53901">
    <property type="entry name" value="Thiolase-like"/>
    <property type="match status" value="2"/>
</dbReference>
<organism evidence="15 16">
    <name type="scientific">Alloprevotella tannerae ATCC 51259</name>
    <dbReference type="NCBI Taxonomy" id="626522"/>
    <lineage>
        <taxon>Bacteria</taxon>
        <taxon>Pseudomonadati</taxon>
        <taxon>Bacteroidota</taxon>
        <taxon>Bacteroidia</taxon>
        <taxon>Bacteroidales</taxon>
        <taxon>Prevotellaceae</taxon>
        <taxon>Alloprevotella</taxon>
    </lineage>
</organism>
<dbReference type="GO" id="GO:0005829">
    <property type="term" value="C:cytosol"/>
    <property type="evidence" value="ECO:0007669"/>
    <property type="project" value="TreeGrafter"/>
</dbReference>
<evidence type="ECO:0000313" key="16">
    <source>
        <dbReference type="Proteomes" id="UP000003460"/>
    </source>
</evidence>
<dbReference type="CDD" id="cd00834">
    <property type="entry name" value="KAS_I_II"/>
    <property type="match status" value="1"/>
</dbReference>
<sequence>MHLPGRRIGRSIPFILFFMPAKLDARRGFHFFKNQTMELNRVVVTGVGAITPLGHTAAETWENMKKGVSGAGPITHFNAEKFKTQFACEVKDFDVTKYIDRKAARKMDLYEQFALIAAREAVENSGMDLETVDKNEIGVILGVGIGGINTFEVEAGNYALHEEDGPKFNPFFIPKMIADIAAGQVAIDYGFHGPNYTTTSACASSTNAIADAFNLLRLGKANAIVTGGAEAGIWPAGVGGFNAMHALSTRNDDPIHASRPFSASRDGFVIGEGAACLVLETLDHALARGANIICELAGVGMSADAHHITASHPEGLGATLVMKRALKDAGMQPDEIDYINVHGTSTPVGDISEVKAIRDVFGESAYKLNISSTKSMTGHLLGAAGGLEAIAVAMAVKEDIVPPTINHEEGDNDPEIDYNLNFTFNKAQERPVRAALSNTFGFGGHNACCIMKKYVAQ</sequence>
<keyword evidence="6 11" id="KW-0808">Transferase</keyword>
<dbReference type="eggNOG" id="COG0304">
    <property type="taxonomic scope" value="Bacteria"/>
</dbReference>
<evidence type="ECO:0000256" key="9">
    <source>
        <dbReference type="ARBA" id="ARBA00023160"/>
    </source>
</evidence>
<evidence type="ECO:0000256" key="7">
    <source>
        <dbReference type="ARBA" id="ARBA00022832"/>
    </source>
</evidence>
<dbReference type="PROSITE" id="PS52004">
    <property type="entry name" value="KS3_2"/>
    <property type="match status" value="1"/>
</dbReference>
<dbReference type="PANTHER" id="PTHR11712:SF336">
    <property type="entry name" value="3-OXOACYL-[ACYL-CARRIER-PROTEIN] SYNTHASE, MITOCHONDRIAL"/>
    <property type="match status" value="1"/>
</dbReference>
<dbReference type="Pfam" id="PF02801">
    <property type="entry name" value="Ketoacyl-synt_C"/>
    <property type="match status" value="1"/>
</dbReference>
<dbReference type="PROSITE" id="PS00606">
    <property type="entry name" value="KS3_1"/>
    <property type="match status" value="1"/>
</dbReference>
<evidence type="ECO:0000256" key="4">
    <source>
        <dbReference type="ARBA" id="ARBA00014657"/>
    </source>
</evidence>
<dbReference type="PIRSF" id="PIRSF000447">
    <property type="entry name" value="KAS_II"/>
    <property type="match status" value="1"/>
</dbReference>
<dbReference type="FunFam" id="3.40.47.10:FF:000018">
    <property type="entry name" value="3-oxoacyl-[acyl-carrier-protein] synthase 2"/>
    <property type="match status" value="1"/>
</dbReference>
<gene>
    <name evidence="15" type="primary">fabF</name>
    <name evidence="15" type="ORF">GCWU000325_01604</name>
</gene>
<keyword evidence="8" id="KW-0443">Lipid metabolism</keyword>
<dbReference type="InterPro" id="IPR016039">
    <property type="entry name" value="Thiolase-like"/>
</dbReference>
<dbReference type="NCBIfam" id="NF005589">
    <property type="entry name" value="PRK07314.1"/>
    <property type="match status" value="1"/>
</dbReference>
<dbReference type="STRING" id="626522.GCWU000325_01604"/>
<name>C9LHA3_9BACT</name>
<dbReference type="NCBIfam" id="TIGR03150">
    <property type="entry name" value="fabF"/>
    <property type="match status" value="1"/>
</dbReference>
<accession>C9LHA3</accession>
<dbReference type="GO" id="GO:0004315">
    <property type="term" value="F:3-oxoacyl-[acyl-carrier-protein] synthase activity"/>
    <property type="evidence" value="ECO:0007669"/>
    <property type="project" value="UniProtKB-UniRule"/>
</dbReference>
<dbReference type="InterPro" id="IPR020841">
    <property type="entry name" value="PKS_Beta-ketoAc_synthase_dom"/>
</dbReference>
<keyword evidence="7" id="KW-0276">Fatty acid metabolism</keyword>
<dbReference type="EMBL" id="ACIJ02000018">
    <property type="protein sequence ID" value="EEX72061.1"/>
    <property type="molecule type" value="Genomic_DNA"/>
</dbReference>
<comment type="function">
    <text evidence="11">Involved in the type II fatty acid elongation cycle. Catalyzes the elongation of a wide range of acyl-ACP by the addition of two carbons from malonyl-ACP to an acyl acceptor. Can efficiently catalyze the conversion of palmitoleoyl-ACP (cis-hexadec-9-enoyl-ACP) to cis-vaccenoyl-ACP (cis-octadec-11-enoyl-ACP), an essential step in the thermal regulation of fatty acid composition.</text>
</comment>
<protein>
    <recommendedName>
        <fullName evidence="4 11">3-oxoacyl-[acyl-carrier-protein] synthase 2</fullName>
        <ecNumber evidence="3 11">2.3.1.179</ecNumber>
    </recommendedName>
</protein>
<dbReference type="HOGENOM" id="CLU_000022_69_2_10"/>
<comment type="caution">
    <text evidence="15">The sequence shown here is derived from an EMBL/GenBank/DDBJ whole genome shotgun (WGS) entry which is preliminary data.</text>
</comment>
<evidence type="ECO:0000256" key="5">
    <source>
        <dbReference type="ARBA" id="ARBA00022516"/>
    </source>
</evidence>
<evidence type="ECO:0000256" key="12">
    <source>
        <dbReference type="PIRSR" id="PIRSR000447-1"/>
    </source>
</evidence>
<dbReference type="GO" id="GO:0006633">
    <property type="term" value="P:fatty acid biosynthetic process"/>
    <property type="evidence" value="ECO:0007669"/>
    <property type="project" value="UniProtKB-UniRule"/>
</dbReference>
<keyword evidence="5 11" id="KW-0444">Lipid biosynthesis</keyword>
<evidence type="ECO:0000256" key="11">
    <source>
        <dbReference type="PIRNR" id="PIRNR000447"/>
    </source>
</evidence>
<dbReference type="Pfam" id="PF00109">
    <property type="entry name" value="ketoacyl-synt"/>
    <property type="match status" value="1"/>
</dbReference>
<dbReference type="InterPro" id="IPR017568">
    <property type="entry name" value="3-oxoacyl-ACP_synth-2"/>
</dbReference>
<comment type="catalytic activity">
    <reaction evidence="11">
        <text>a fatty acyl-[ACP] + malonyl-[ACP] + H(+) = a 3-oxoacyl-[ACP] + holo-[ACP] + CO2</text>
        <dbReference type="Rhea" id="RHEA:22836"/>
        <dbReference type="Rhea" id="RHEA-COMP:9623"/>
        <dbReference type="Rhea" id="RHEA-COMP:9685"/>
        <dbReference type="Rhea" id="RHEA-COMP:9916"/>
        <dbReference type="Rhea" id="RHEA-COMP:14125"/>
        <dbReference type="ChEBI" id="CHEBI:15378"/>
        <dbReference type="ChEBI" id="CHEBI:16526"/>
        <dbReference type="ChEBI" id="CHEBI:64479"/>
        <dbReference type="ChEBI" id="CHEBI:78449"/>
        <dbReference type="ChEBI" id="CHEBI:78776"/>
        <dbReference type="ChEBI" id="CHEBI:138651"/>
    </reaction>
</comment>
<dbReference type="AlphaFoldDB" id="C9LHA3"/>
<dbReference type="InterPro" id="IPR014031">
    <property type="entry name" value="Ketoacyl_synth_C"/>
</dbReference>
<evidence type="ECO:0000256" key="6">
    <source>
        <dbReference type="ARBA" id="ARBA00022679"/>
    </source>
</evidence>
<dbReference type="InterPro" id="IPR014030">
    <property type="entry name" value="Ketoacyl_synth_N"/>
</dbReference>